<name>A0ABR2YVK7_9CHLO</name>
<sequence length="475" mass="53326">MGNCNCASAETKDDAPPTGAPAKLTKAGDTKPNGAPFSYLASHRAIKHLGRGAAADTWLFVDRKRNRLVAIKLFPRPIPANLRDSTLSEIKCQTELGPGHINLINVYEAILTPDHLGIVMEYAAGGALTAHVAERWGAAKPGGLILTEDEARYFFRQFIEAVDYCHRNNTAHRDLKLDNTLLDDQKPPFLKICDFGFARHWATDSLYRTKSHLGTPEYMSPELLRNQSKDKKALKDYDPRSVDVWASGVLLLVSLCGAFPWDHTRQHDNFNNDQELDLWLQEVNKQWNESPFIADNVNALSPEARDLLDRIFMLDPTKRITIPEIMKHPWYTKALLPEHQEALDSLHEEQRQVDEHLHHRKLDPVKMAERNKKLEQIVDEACSSEAVQNSSSHGRQLRPLHVLDFKHREITRLDLTERAVLLGQSCKCSEEHATVADRAAGLAEAKSGKLHESASIKSFKSNSSSNGAEKSNGHA</sequence>
<proteinExistence type="predicted"/>
<protein>
    <recommendedName>
        <fullName evidence="7">Protein kinase domain-containing protein</fullName>
    </recommendedName>
</protein>
<evidence type="ECO:0000256" key="6">
    <source>
        <dbReference type="SAM" id="MobiDB-lite"/>
    </source>
</evidence>
<reference evidence="8 9" key="1">
    <citation type="journal article" date="2024" name="Nat. Commun.">
        <title>Phylogenomics reveals the evolutionary origins of lichenization in chlorophyte algae.</title>
        <authorList>
            <person name="Puginier C."/>
            <person name="Libourel C."/>
            <person name="Otte J."/>
            <person name="Skaloud P."/>
            <person name="Haon M."/>
            <person name="Grisel S."/>
            <person name="Petersen M."/>
            <person name="Berrin J.G."/>
            <person name="Delaux P.M."/>
            <person name="Dal Grande F."/>
            <person name="Keller J."/>
        </authorList>
    </citation>
    <scope>NUCLEOTIDE SEQUENCE [LARGE SCALE GENOMIC DNA]</scope>
    <source>
        <strain evidence="8 9">SAG 216-7</strain>
    </source>
</reference>
<keyword evidence="1" id="KW-0723">Serine/threonine-protein kinase</keyword>
<evidence type="ECO:0000256" key="2">
    <source>
        <dbReference type="ARBA" id="ARBA00022679"/>
    </source>
</evidence>
<keyword evidence="4" id="KW-0418">Kinase</keyword>
<organism evidence="8 9">
    <name type="scientific">Coccomyxa subellipsoidea</name>
    <dbReference type="NCBI Taxonomy" id="248742"/>
    <lineage>
        <taxon>Eukaryota</taxon>
        <taxon>Viridiplantae</taxon>
        <taxon>Chlorophyta</taxon>
        <taxon>core chlorophytes</taxon>
        <taxon>Trebouxiophyceae</taxon>
        <taxon>Trebouxiophyceae incertae sedis</taxon>
        <taxon>Coccomyxaceae</taxon>
        <taxon>Coccomyxa</taxon>
    </lineage>
</organism>
<evidence type="ECO:0000256" key="3">
    <source>
        <dbReference type="ARBA" id="ARBA00022741"/>
    </source>
</evidence>
<evidence type="ECO:0000256" key="1">
    <source>
        <dbReference type="ARBA" id="ARBA00022527"/>
    </source>
</evidence>
<dbReference type="PROSITE" id="PS50011">
    <property type="entry name" value="PROTEIN_KINASE_DOM"/>
    <property type="match status" value="1"/>
</dbReference>
<dbReference type="Gene3D" id="1.10.510.10">
    <property type="entry name" value="Transferase(Phosphotransferase) domain 1"/>
    <property type="match status" value="1"/>
</dbReference>
<keyword evidence="5" id="KW-0067">ATP-binding</keyword>
<dbReference type="PANTHER" id="PTHR24346">
    <property type="entry name" value="MAP/MICROTUBULE AFFINITY-REGULATING KINASE"/>
    <property type="match status" value="1"/>
</dbReference>
<evidence type="ECO:0000313" key="9">
    <source>
        <dbReference type="Proteomes" id="UP001491310"/>
    </source>
</evidence>
<keyword evidence="3" id="KW-0547">Nucleotide-binding</keyword>
<evidence type="ECO:0000259" key="7">
    <source>
        <dbReference type="PROSITE" id="PS50011"/>
    </source>
</evidence>
<dbReference type="SUPFAM" id="SSF56112">
    <property type="entry name" value="Protein kinase-like (PK-like)"/>
    <property type="match status" value="1"/>
</dbReference>
<keyword evidence="2" id="KW-0808">Transferase</keyword>
<dbReference type="SMART" id="SM00220">
    <property type="entry name" value="S_TKc"/>
    <property type="match status" value="1"/>
</dbReference>
<feature type="compositionally biased region" description="Low complexity" evidence="6">
    <location>
        <begin position="455"/>
        <end position="466"/>
    </location>
</feature>
<dbReference type="PANTHER" id="PTHR24346:SF82">
    <property type="entry name" value="KP78A-RELATED"/>
    <property type="match status" value="1"/>
</dbReference>
<accession>A0ABR2YVK7</accession>
<feature type="region of interest" description="Disordered" evidence="6">
    <location>
        <begin position="1"/>
        <end position="29"/>
    </location>
</feature>
<feature type="domain" description="Protein kinase" evidence="7">
    <location>
        <begin position="43"/>
        <end position="331"/>
    </location>
</feature>
<dbReference type="Pfam" id="PF00069">
    <property type="entry name" value="Pkinase"/>
    <property type="match status" value="1"/>
</dbReference>
<keyword evidence="9" id="KW-1185">Reference proteome</keyword>
<dbReference type="InterPro" id="IPR011009">
    <property type="entry name" value="Kinase-like_dom_sf"/>
</dbReference>
<dbReference type="InterPro" id="IPR000719">
    <property type="entry name" value="Prot_kinase_dom"/>
</dbReference>
<evidence type="ECO:0000313" key="8">
    <source>
        <dbReference type="EMBL" id="KAK9915913.1"/>
    </source>
</evidence>
<comment type="caution">
    <text evidence="8">The sequence shown here is derived from an EMBL/GenBank/DDBJ whole genome shotgun (WGS) entry which is preliminary data.</text>
</comment>
<evidence type="ECO:0000256" key="4">
    <source>
        <dbReference type="ARBA" id="ARBA00022777"/>
    </source>
</evidence>
<evidence type="ECO:0000256" key="5">
    <source>
        <dbReference type="ARBA" id="ARBA00022840"/>
    </source>
</evidence>
<dbReference type="Proteomes" id="UP001491310">
    <property type="component" value="Unassembled WGS sequence"/>
</dbReference>
<feature type="region of interest" description="Disordered" evidence="6">
    <location>
        <begin position="445"/>
        <end position="475"/>
    </location>
</feature>
<gene>
    <name evidence="8" type="ORF">WJX75_005895</name>
</gene>
<dbReference type="EMBL" id="JALJOT010000004">
    <property type="protein sequence ID" value="KAK9915913.1"/>
    <property type="molecule type" value="Genomic_DNA"/>
</dbReference>